<dbReference type="RefSeq" id="XP_017700133.1">
    <property type="nucleotide sequence ID" value="XM_017844644.2"/>
</dbReference>
<organism evidence="3 4">
    <name type="scientific">Phoenix dactylifera</name>
    <name type="common">Date palm</name>
    <dbReference type="NCBI Taxonomy" id="42345"/>
    <lineage>
        <taxon>Eukaryota</taxon>
        <taxon>Viridiplantae</taxon>
        <taxon>Streptophyta</taxon>
        <taxon>Embryophyta</taxon>
        <taxon>Tracheophyta</taxon>
        <taxon>Spermatophyta</taxon>
        <taxon>Magnoliopsida</taxon>
        <taxon>Liliopsida</taxon>
        <taxon>Arecaceae</taxon>
        <taxon>Coryphoideae</taxon>
        <taxon>Phoeniceae</taxon>
        <taxon>Phoenix</taxon>
    </lineage>
</organism>
<dbReference type="GO" id="GO:0046872">
    <property type="term" value="F:metal ion binding"/>
    <property type="evidence" value="ECO:0007669"/>
    <property type="project" value="InterPro"/>
</dbReference>
<proteinExistence type="predicted"/>
<dbReference type="KEGG" id="pda:108511565"/>
<evidence type="ECO:0000256" key="1">
    <source>
        <dbReference type="SAM" id="MobiDB-lite"/>
    </source>
</evidence>
<dbReference type="Proteomes" id="UP000228380">
    <property type="component" value="Chromosome 1"/>
</dbReference>
<dbReference type="InterPro" id="IPR044296">
    <property type="entry name" value="HIPP46"/>
</dbReference>
<dbReference type="GeneID" id="108511565"/>
<evidence type="ECO:0000259" key="2">
    <source>
        <dbReference type="PROSITE" id="PS50846"/>
    </source>
</evidence>
<dbReference type="PROSITE" id="PS50846">
    <property type="entry name" value="HMA_2"/>
    <property type="match status" value="1"/>
</dbReference>
<gene>
    <name evidence="4" type="primary">LOC108511565</name>
</gene>
<evidence type="ECO:0000313" key="3">
    <source>
        <dbReference type="Proteomes" id="UP000228380"/>
    </source>
</evidence>
<name>A0A8B7MVJ8_PHODC</name>
<keyword evidence="3" id="KW-1185">Reference proteome</keyword>
<dbReference type="PANTHER" id="PTHR46371">
    <property type="entry name" value="OS04G0464100 PROTEIN"/>
    <property type="match status" value="1"/>
</dbReference>
<dbReference type="CDD" id="cd00371">
    <property type="entry name" value="HMA"/>
    <property type="match status" value="1"/>
</dbReference>
<dbReference type="Gene3D" id="3.30.70.100">
    <property type="match status" value="1"/>
</dbReference>
<dbReference type="AlphaFoldDB" id="A0A8B7MVJ8"/>
<dbReference type="SUPFAM" id="SSF55008">
    <property type="entry name" value="HMA, heavy metal-associated domain"/>
    <property type="match status" value="1"/>
</dbReference>
<dbReference type="Pfam" id="PF00403">
    <property type="entry name" value="HMA"/>
    <property type="match status" value="1"/>
</dbReference>
<accession>A0A8B7MVJ8</accession>
<reference evidence="4" key="2">
    <citation type="submission" date="2025-08" db="UniProtKB">
        <authorList>
            <consortium name="RefSeq"/>
        </authorList>
    </citation>
    <scope>IDENTIFICATION</scope>
    <source>
        <tissue evidence="4">Young leaves</tissue>
    </source>
</reference>
<protein>
    <submittedName>
        <fullName evidence="4">Heavy metal-associated isoprenylated plant protein 44-like</fullName>
    </submittedName>
</protein>
<dbReference type="InterPro" id="IPR006121">
    <property type="entry name" value="HMA_dom"/>
</dbReference>
<feature type="domain" description="HMA" evidence="2">
    <location>
        <begin position="1"/>
        <end position="68"/>
    </location>
</feature>
<sequence length="140" mass="15737">MKKIVLKVIIICSRCKACVVKTVAKIDGIISISVDVEKSTVTIIGQVDAACIVKELRKAGKSVEIESVGEHKKEEKKDEKKKDDDKKKKCKEECKKKCKEECKKECKEECKPLPPCCNACKQAPYGNIVWYEQSNVCTIL</sequence>
<evidence type="ECO:0000313" key="4">
    <source>
        <dbReference type="RefSeq" id="XP_017700133.1"/>
    </source>
</evidence>
<dbReference type="OrthoDB" id="691258at2759"/>
<dbReference type="InterPro" id="IPR036163">
    <property type="entry name" value="HMA_dom_sf"/>
</dbReference>
<feature type="region of interest" description="Disordered" evidence="1">
    <location>
        <begin position="67"/>
        <end position="90"/>
    </location>
</feature>
<reference evidence="3" key="1">
    <citation type="journal article" date="2019" name="Nat. Commun.">
        <title>Genome-wide association mapping of date palm fruit traits.</title>
        <authorList>
            <person name="Hazzouri K.M."/>
            <person name="Gros-Balthazard M."/>
            <person name="Flowers J.M."/>
            <person name="Copetti D."/>
            <person name="Lemansour A."/>
            <person name="Lebrun M."/>
            <person name="Masmoudi K."/>
            <person name="Ferrand S."/>
            <person name="Dhar M.I."/>
            <person name="Fresquez Z.A."/>
            <person name="Rosas U."/>
            <person name="Zhang J."/>
            <person name="Talag J."/>
            <person name="Lee S."/>
            <person name="Kudrna D."/>
            <person name="Powell R.F."/>
            <person name="Leitch I.J."/>
            <person name="Krueger R.R."/>
            <person name="Wing R.A."/>
            <person name="Amiri K.M.A."/>
            <person name="Purugganan M.D."/>
        </authorList>
    </citation>
    <scope>NUCLEOTIDE SEQUENCE [LARGE SCALE GENOMIC DNA]</scope>
    <source>
        <strain evidence="3">cv. Khalas</strain>
    </source>
</reference>